<feature type="compositionally biased region" description="Pro residues" evidence="1">
    <location>
        <begin position="238"/>
        <end position="247"/>
    </location>
</feature>
<dbReference type="AlphaFoldDB" id="A0A9P8XVI3"/>
<dbReference type="GeneID" id="70189332"/>
<evidence type="ECO:0000313" key="2">
    <source>
        <dbReference type="EMBL" id="KAH7014562.1"/>
    </source>
</evidence>
<evidence type="ECO:0000313" key="3">
    <source>
        <dbReference type="Proteomes" id="UP000756346"/>
    </source>
</evidence>
<protein>
    <recommendedName>
        <fullName evidence="4">FAR1 domain-containing protein</fullName>
    </recommendedName>
</protein>
<dbReference type="Proteomes" id="UP000756346">
    <property type="component" value="Unassembled WGS sequence"/>
</dbReference>
<comment type="caution">
    <text evidence="2">The sequence shown here is derived from an EMBL/GenBank/DDBJ whole genome shotgun (WGS) entry which is preliminary data.</text>
</comment>
<proteinExistence type="predicted"/>
<dbReference type="RefSeq" id="XP_046005529.1">
    <property type="nucleotide sequence ID" value="XM_046159786.1"/>
</dbReference>
<organism evidence="2 3">
    <name type="scientific">Microdochium trichocladiopsis</name>
    <dbReference type="NCBI Taxonomy" id="1682393"/>
    <lineage>
        <taxon>Eukaryota</taxon>
        <taxon>Fungi</taxon>
        <taxon>Dikarya</taxon>
        <taxon>Ascomycota</taxon>
        <taxon>Pezizomycotina</taxon>
        <taxon>Sordariomycetes</taxon>
        <taxon>Xylariomycetidae</taxon>
        <taxon>Xylariales</taxon>
        <taxon>Microdochiaceae</taxon>
        <taxon>Microdochium</taxon>
    </lineage>
</organism>
<sequence length="567" mass="63357">MAASQHMRLPMPMPMPAPAPAPAASSSSASTPPSPASNHRYHDARDEDEEDDEDDDMQDDNDDDDDEDTEALEALLSGRPKMVSKGTQIGGVDQATQTDLPCLRCLHGPPQHHLPPGQVYHPQYYPNYYQQPYPYPPPPPPVLVQHPPPNPRQPPYPAAPPPVLQPASQPHLQPQPHPQVQPQPHPQVQPPPATNQGHVRPDWRHYQPPAPVQPAVQPAVQPPGPPQPSTHHHHHHLPGPPAPPPPSAHQQPLPSIHDRPPRPPQDPSTLPVAIVQPARRGRPPKAAEYVPPRAVRAPSPLPGPPSWDKMVLRRAWPNLEDAENDIKNFAEFLGFALIRRRSGNRDPDTGRPTRIHYCCHLDAARKPPIDPADRKRKRESAFSVAKRQDACPWQICLKWNKRRGNQPHLFQQWHLVWTGSEDNPVSCQHNHEMDPDPANIPANRRRHMTQEIRDEVAALLEAGGMSSSGICEVMQKRHPRIAFNKSMIDNMRRTEILRRQEAGKVAAATREGQQQQQQQAAAAGGMRREMTMMVLRMRMMAVGVRESSSKQRLPGLDDTGKSLTRGR</sequence>
<feature type="compositionally biased region" description="Pro residues" evidence="1">
    <location>
        <begin position="11"/>
        <end position="21"/>
    </location>
</feature>
<feature type="region of interest" description="Disordered" evidence="1">
    <location>
        <begin position="1"/>
        <end position="305"/>
    </location>
</feature>
<name>A0A9P8XVI3_9PEZI</name>
<feature type="compositionally biased region" description="Acidic residues" evidence="1">
    <location>
        <begin position="46"/>
        <end position="71"/>
    </location>
</feature>
<dbReference type="EMBL" id="JAGTJQ010000013">
    <property type="protein sequence ID" value="KAH7014562.1"/>
    <property type="molecule type" value="Genomic_DNA"/>
</dbReference>
<evidence type="ECO:0000256" key="1">
    <source>
        <dbReference type="SAM" id="MobiDB-lite"/>
    </source>
</evidence>
<evidence type="ECO:0008006" key="4">
    <source>
        <dbReference type="Google" id="ProtNLM"/>
    </source>
</evidence>
<gene>
    <name evidence="2" type="ORF">B0I36DRAFT_369505</name>
</gene>
<keyword evidence="3" id="KW-1185">Reference proteome</keyword>
<reference evidence="2" key="1">
    <citation type="journal article" date="2021" name="Nat. Commun.">
        <title>Genetic determinants of endophytism in the Arabidopsis root mycobiome.</title>
        <authorList>
            <person name="Mesny F."/>
            <person name="Miyauchi S."/>
            <person name="Thiergart T."/>
            <person name="Pickel B."/>
            <person name="Atanasova L."/>
            <person name="Karlsson M."/>
            <person name="Huettel B."/>
            <person name="Barry K.W."/>
            <person name="Haridas S."/>
            <person name="Chen C."/>
            <person name="Bauer D."/>
            <person name="Andreopoulos W."/>
            <person name="Pangilinan J."/>
            <person name="LaButti K."/>
            <person name="Riley R."/>
            <person name="Lipzen A."/>
            <person name="Clum A."/>
            <person name="Drula E."/>
            <person name="Henrissat B."/>
            <person name="Kohler A."/>
            <person name="Grigoriev I.V."/>
            <person name="Martin F.M."/>
            <person name="Hacquard S."/>
        </authorList>
    </citation>
    <scope>NUCLEOTIDE SEQUENCE</scope>
    <source>
        <strain evidence="2">MPI-CAGE-CH-0230</strain>
    </source>
</reference>
<feature type="compositionally biased region" description="Pro residues" evidence="1">
    <location>
        <begin position="133"/>
        <end position="164"/>
    </location>
</feature>
<dbReference type="OrthoDB" id="10461998at2759"/>
<feature type="compositionally biased region" description="Pro residues" evidence="1">
    <location>
        <begin position="173"/>
        <end position="193"/>
    </location>
</feature>
<feature type="compositionally biased region" description="Low complexity" evidence="1">
    <location>
        <begin position="106"/>
        <end position="132"/>
    </location>
</feature>
<feature type="region of interest" description="Disordered" evidence="1">
    <location>
        <begin position="544"/>
        <end position="567"/>
    </location>
</feature>
<accession>A0A9P8XVI3</accession>
<feature type="compositionally biased region" description="Low complexity" evidence="1">
    <location>
        <begin position="22"/>
        <end position="31"/>
    </location>
</feature>